<keyword evidence="7 8" id="KW-0472">Membrane</keyword>
<evidence type="ECO:0000256" key="8">
    <source>
        <dbReference type="HAMAP-Rule" id="MF_02091"/>
    </source>
</evidence>
<evidence type="ECO:0000313" key="11">
    <source>
        <dbReference type="Proteomes" id="UP001248067"/>
    </source>
</evidence>
<keyword evidence="4 8" id="KW-0997">Cell inner membrane</keyword>
<feature type="transmembrane region" description="Helical" evidence="8">
    <location>
        <begin position="30"/>
        <end position="55"/>
    </location>
</feature>
<evidence type="ECO:0000256" key="5">
    <source>
        <dbReference type="ARBA" id="ARBA00022692"/>
    </source>
</evidence>
<dbReference type="Gene3D" id="1.20.1250.20">
    <property type="entry name" value="MFS general substrate transporter like domains"/>
    <property type="match status" value="1"/>
</dbReference>
<dbReference type="PANTHER" id="PTHR23517:SF1">
    <property type="match status" value="1"/>
</dbReference>
<dbReference type="CDD" id="cd17489">
    <property type="entry name" value="MFS_YfcJ_like"/>
    <property type="match status" value="1"/>
</dbReference>
<protein>
    <recommendedName>
        <fullName evidence="8">Uncharacterized MFS-type transporter FEQ00_03556</fullName>
    </recommendedName>
</protein>
<feature type="transmembrane region" description="Helical" evidence="8">
    <location>
        <begin position="125"/>
        <end position="150"/>
    </location>
</feature>
<evidence type="ECO:0000256" key="3">
    <source>
        <dbReference type="ARBA" id="ARBA00022475"/>
    </source>
</evidence>
<comment type="similarity">
    <text evidence="8">Belongs to the major facilitator superfamily. YfcJ family.</text>
</comment>
<evidence type="ECO:0000256" key="7">
    <source>
        <dbReference type="ARBA" id="ARBA00023136"/>
    </source>
</evidence>
<dbReference type="InterPro" id="IPR011701">
    <property type="entry name" value="MFS"/>
</dbReference>
<dbReference type="EMBL" id="VJSY01000025">
    <property type="protein sequence ID" value="MDR8755127.1"/>
    <property type="molecule type" value="Genomic_DNA"/>
</dbReference>
<evidence type="ECO:0000256" key="2">
    <source>
        <dbReference type="ARBA" id="ARBA00022448"/>
    </source>
</evidence>
<evidence type="ECO:0000313" key="10">
    <source>
        <dbReference type="EMBL" id="MDR8755127.1"/>
    </source>
</evidence>
<dbReference type="PROSITE" id="PS50850">
    <property type="entry name" value="MFS"/>
    <property type="match status" value="1"/>
</dbReference>
<organism evidence="10 11">
    <name type="scientific">Burkholderia pseudomultivorans</name>
    <dbReference type="NCBI Taxonomy" id="1207504"/>
    <lineage>
        <taxon>Bacteria</taxon>
        <taxon>Pseudomonadati</taxon>
        <taxon>Pseudomonadota</taxon>
        <taxon>Betaproteobacteria</taxon>
        <taxon>Burkholderiales</taxon>
        <taxon>Burkholderiaceae</taxon>
        <taxon>Burkholderia</taxon>
        <taxon>Burkholderia cepacia complex</taxon>
    </lineage>
</organism>
<comment type="caution">
    <text evidence="10">The sequence shown here is derived from an EMBL/GenBank/DDBJ whole genome shotgun (WGS) entry which is preliminary data.</text>
</comment>
<evidence type="ECO:0000256" key="1">
    <source>
        <dbReference type="ARBA" id="ARBA00004651"/>
    </source>
</evidence>
<name>A0ABU2E5H1_9BURK</name>
<dbReference type="InterPro" id="IPR036259">
    <property type="entry name" value="MFS_trans_sf"/>
</dbReference>
<keyword evidence="6 8" id="KW-1133">Transmembrane helix</keyword>
<keyword evidence="11" id="KW-1185">Reference proteome</keyword>
<feature type="transmembrane region" description="Helical" evidence="8">
    <location>
        <begin position="191"/>
        <end position="212"/>
    </location>
</feature>
<feature type="domain" description="Major facilitator superfamily (MFS) profile" evidence="9">
    <location>
        <begin position="197"/>
        <end position="423"/>
    </location>
</feature>
<keyword evidence="5 8" id="KW-0812">Transmembrane</keyword>
<comment type="subcellular location">
    <subcellularLocation>
        <location evidence="8">Cell inner membrane</location>
        <topology evidence="8">Multi-pass membrane protein</topology>
    </subcellularLocation>
    <subcellularLocation>
        <location evidence="1">Cell membrane</location>
        <topology evidence="1">Multi-pass membrane protein</topology>
    </subcellularLocation>
</comment>
<dbReference type="SUPFAM" id="SSF103473">
    <property type="entry name" value="MFS general substrate transporter"/>
    <property type="match status" value="1"/>
</dbReference>
<feature type="transmembrane region" description="Helical" evidence="8">
    <location>
        <begin position="318"/>
        <end position="341"/>
    </location>
</feature>
<dbReference type="RefSeq" id="WP_223274404.1">
    <property type="nucleotide sequence ID" value="NZ_CADFDQ010000027.1"/>
</dbReference>
<keyword evidence="3 8" id="KW-1003">Cell membrane</keyword>
<dbReference type="NCBIfam" id="NF009048">
    <property type="entry name" value="PRK12382.1"/>
    <property type="match status" value="1"/>
</dbReference>
<dbReference type="HAMAP" id="MF_02091">
    <property type="entry name" value="MFS_YfcJ"/>
    <property type="match status" value="1"/>
</dbReference>
<dbReference type="InterPro" id="IPR050171">
    <property type="entry name" value="MFS_Transporters"/>
</dbReference>
<evidence type="ECO:0000259" key="9">
    <source>
        <dbReference type="PROSITE" id="PS50850"/>
    </source>
</evidence>
<feature type="transmembrane region" description="Helical" evidence="8">
    <location>
        <begin position="61"/>
        <end position="84"/>
    </location>
</feature>
<gene>
    <name evidence="10" type="primary">yfcJ</name>
    <name evidence="10" type="ORF">FEQ00_03556</name>
</gene>
<feature type="transmembrane region" description="Helical" evidence="8">
    <location>
        <begin position="96"/>
        <end position="119"/>
    </location>
</feature>
<feature type="transmembrane region" description="Helical" evidence="8">
    <location>
        <begin position="260"/>
        <end position="282"/>
    </location>
</feature>
<feature type="transmembrane region" description="Helical" evidence="8">
    <location>
        <begin position="294"/>
        <end position="312"/>
    </location>
</feature>
<reference evidence="10 11" key="1">
    <citation type="submission" date="2019-06" db="EMBL/GenBank/DDBJ databases">
        <title>Evolution of Burkholderia multivorans in the lungs of Cystic Fibrosis patients.</title>
        <authorList>
            <person name="Moreira L.M."/>
        </authorList>
    </citation>
    <scope>NUCLEOTIDE SEQUENCE [LARGE SCALE GENOMIC DNA]</scope>
    <source>
        <strain evidence="10 11">VC13239</strain>
    </source>
</reference>
<dbReference type="Pfam" id="PF07690">
    <property type="entry name" value="MFS_1"/>
    <property type="match status" value="1"/>
</dbReference>
<feature type="transmembrane region" description="Helical" evidence="8">
    <location>
        <begin position="386"/>
        <end position="406"/>
    </location>
</feature>
<dbReference type="InterPro" id="IPR020846">
    <property type="entry name" value="MFS_dom"/>
</dbReference>
<sequence>MRDETSAVTTADSMLAPQAQADARRATRALAALTTAVFLTFMTIGLPLPVVPLYVGKTLGFGNVLVGLSVGIQFLATILTRGVAGRQVDRMGARPVMLRGMFFCGCSGLALVLSAQLPAAGVVRLLVLIVGRLVLGFGESQLIVGMFGWGIGTVGQPRSGKVLAWTGMAMYGAIALAAPIGYWLYHRGGMTYVGTVVVHLPMIAAFFAYPVAGVAPLKGEHQPFWSVIGLIWQPGLAVLLQGVGFAAIGAFVSLDFAARGWAGTGLALSCFGGAFVLVRVLCGHLPDRYGGMPIAIASLAIEMVGQALLFLAPTAPMALLGAAVTGAGCSMAFPSLGVEVVKRVDVHSRATALGGFAAFQDLAYGLTGPVTGVFATAFGFPSVFAVGSACAAVGLFVVVAMARGALGWSVTRGKPTALSAPNE</sequence>
<evidence type="ECO:0000256" key="4">
    <source>
        <dbReference type="ARBA" id="ARBA00022519"/>
    </source>
</evidence>
<dbReference type="Proteomes" id="UP001248067">
    <property type="component" value="Unassembled WGS sequence"/>
</dbReference>
<accession>A0ABU2E5H1</accession>
<evidence type="ECO:0000256" key="6">
    <source>
        <dbReference type="ARBA" id="ARBA00022989"/>
    </source>
</evidence>
<feature type="transmembrane region" description="Helical" evidence="8">
    <location>
        <begin position="224"/>
        <end position="254"/>
    </location>
</feature>
<feature type="transmembrane region" description="Helical" evidence="8">
    <location>
        <begin position="362"/>
        <end position="380"/>
    </location>
</feature>
<feature type="transmembrane region" description="Helical" evidence="8">
    <location>
        <begin position="162"/>
        <end position="185"/>
    </location>
</feature>
<dbReference type="PANTHER" id="PTHR23517">
    <property type="entry name" value="RESISTANCE PROTEIN MDTM, PUTATIVE-RELATED-RELATED"/>
    <property type="match status" value="1"/>
</dbReference>
<dbReference type="InterPro" id="IPR037541">
    <property type="entry name" value="MFS_YfcJ"/>
</dbReference>
<dbReference type="NCBIfam" id="NF003477">
    <property type="entry name" value="PRK05122.1"/>
    <property type="match status" value="1"/>
</dbReference>
<keyword evidence="2 8" id="KW-0813">Transport</keyword>
<proteinExistence type="inferred from homology"/>